<evidence type="ECO:0000313" key="3">
    <source>
        <dbReference type="Proteomes" id="UP000230822"/>
    </source>
</evidence>
<gene>
    <name evidence="2" type="ORF">CO005_02925</name>
</gene>
<name>A0A2M7IC36_9BACT</name>
<organism evidence="2 3">
    <name type="scientific">Candidatus Roizmanbacteria bacterium CG_4_8_14_3_um_filter_34_9</name>
    <dbReference type="NCBI Taxonomy" id="1974832"/>
    <lineage>
        <taxon>Bacteria</taxon>
        <taxon>Candidatus Roizmaniibacteriota</taxon>
    </lineage>
</organism>
<dbReference type="Proteomes" id="UP000230822">
    <property type="component" value="Unassembled WGS sequence"/>
</dbReference>
<dbReference type="EMBL" id="PFGU01000077">
    <property type="protein sequence ID" value="PIW73153.1"/>
    <property type="molecule type" value="Genomic_DNA"/>
</dbReference>
<sequence length="90" mass="10392">MPNKTLTKLVLYLLIPIQLLIFTFLVPPFQKPDEQTHFEQSLIISKGFLSCQKKSNNTIPIEKKYISFIKTPYLDLLTHGESKLPVSIFL</sequence>
<keyword evidence="1" id="KW-1133">Transmembrane helix</keyword>
<reference evidence="3" key="1">
    <citation type="submission" date="2017-09" db="EMBL/GenBank/DDBJ databases">
        <title>Depth-based differentiation of microbial function through sediment-hosted aquifers and enrichment of novel symbionts in the deep terrestrial subsurface.</title>
        <authorList>
            <person name="Probst A.J."/>
            <person name="Ladd B."/>
            <person name="Jarett J.K."/>
            <person name="Geller-Mcgrath D.E."/>
            <person name="Sieber C.M.K."/>
            <person name="Emerson J.B."/>
            <person name="Anantharaman K."/>
            <person name="Thomas B.C."/>
            <person name="Malmstrom R."/>
            <person name="Stieglmeier M."/>
            <person name="Klingl A."/>
            <person name="Woyke T."/>
            <person name="Ryan C.M."/>
            <person name="Banfield J.F."/>
        </authorList>
    </citation>
    <scope>NUCLEOTIDE SEQUENCE [LARGE SCALE GENOMIC DNA]</scope>
</reference>
<evidence type="ECO:0000313" key="2">
    <source>
        <dbReference type="EMBL" id="PIW73153.1"/>
    </source>
</evidence>
<protein>
    <submittedName>
        <fullName evidence="2">Uncharacterized protein</fullName>
    </submittedName>
</protein>
<accession>A0A2M7IC36</accession>
<keyword evidence="1" id="KW-0472">Membrane</keyword>
<keyword evidence="1" id="KW-0812">Transmembrane</keyword>
<feature type="transmembrane region" description="Helical" evidence="1">
    <location>
        <begin position="9"/>
        <end position="29"/>
    </location>
</feature>
<feature type="non-terminal residue" evidence="2">
    <location>
        <position position="90"/>
    </location>
</feature>
<evidence type="ECO:0000256" key="1">
    <source>
        <dbReference type="SAM" id="Phobius"/>
    </source>
</evidence>
<comment type="caution">
    <text evidence="2">The sequence shown here is derived from an EMBL/GenBank/DDBJ whole genome shotgun (WGS) entry which is preliminary data.</text>
</comment>
<dbReference type="AlphaFoldDB" id="A0A2M7IC36"/>
<proteinExistence type="predicted"/>